<proteinExistence type="predicted"/>
<keyword evidence="1" id="KW-1133">Transmembrane helix</keyword>
<comment type="caution">
    <text evidence="2">The sequence shown here is derived from an EMBL/GenBank/DDBJ whole genome shotgun (WGS) entry which is preliminary data.</text>
</comment>
<accession>A0A1Z5KSP6</accession>
<name>A0A1Z5KSP6_FISSO</name>
<keyword evidence="1" id="KW-0812">Transmembrane</keyword>
<dbReference type="InParanoid" id="A0A1Z5KSP6"/>
<organism evidence="2 3">
    <name type="scientific">Fistulifera solaris</name>
    <name type="common">Oleaginous diatom</name>
    <dbReference type="NCBI Taxonomy" id="1519565"/>
    <lineage>
        <taxon>Eukaryota</taxon>
        <taxon>Sar</taxon>
        <taxon>Stramenopiles</taxon>
        <taxon>Ochrophyta</taxon>
        <taxon>Bacillariophyta</taxon>
        <taxon>Bacillariophyceae</taxon>
        <taxon>Bacillariophycidae</taxon>
        <taxon>Naviculales</taxon>
        <taxon>Naviculaceae</taxon>
        <taxon>Fistulifera</taxon>
    </lineage>
</organism>
<feature type="transmembrane region" description="Helical" evidence="1">
    <location>
        <begin position="201"/>
        <end position="219"/>
    </location>
</feature>
<dbReference type="EMBL" id="BDSP01000285">
    <property type="protein sequence ID" value="GAX29011.1"/>
    <property type="molecule type" value="Genomic_DNA"/>
</dbReference>
<evidence type="ECO:0000313" key="2">
    <source>
        <dbReference type="EMBL" id="GAX29011.1"/>
    </source>
</evidence>
<evidence type="ECO:0000313" key="3">
    <source>
        <dbReference type="Proteomes" id="UP000198406"/>
    </source>
</evidence>
<dbReference type="Proteomes" id="UP000198406">
    <property type="component" value="Unassembled WGS sequence"/>
</dbReference>
<keyword evidence="1" id="KW-0472">Membrane</keyword>
<evidence type="ECO:0000256" key="1">
    <source>
        <dbReference type="SAM" id="Phobius"/>
    </source>
</evidence>
<dbReference type="AlphaFoldDB" id="A0A1Z5KSP6"/>
<sequence>MKHMYGLAIVLLANIYQLYEMKKSWNMTQKNVAVAYQMAQEQCQLDQWRFCESPRYYNTPEFSFLMEEANLLMTFLWVSQQAESIPHFVGSTTTWIWIHDNRHQENHHEGEQAGDLLLLPQASTSDDVAKMQETQLRSETMRHRRLTEESFPCTHKSSPFPDLCLYEAWMKQGVRRECSRALNHLQSTREMQNLHKWMCQTVLIFVCAMWFGYAVWMLFRIMKRLMIQATDACSCCSCCNKCCSSNGCCCCSEGGCCSGSNCCCCSGDDCCNSMGCCSAGECCSGKCCCSAGACCNGKGCCHETKCCSQDCCCCSDSCCCCSERKQASNRDAQGADICICCCCKTSSDNPFLGETCCNCCNGTGLCSAACASCCGGGSSSASKLPTTNDDETLIRILVV</sequence>
<keyword evidence="3" id="KW-1185">Reference proteome</keyword>
<protein>
    <submittedName>
        <fullName evidence="2">Uncharacterized protein</fullName>
    </submittedName>
</protein>
<reference evidence="2 3" key="1">
    <citation type="journal article" date="2015" name="Plant Cell">
        <title>Oil accumulation by the oleaginous diatom Fistulifera solaris as revealed by the genome and transcriptome.</title>
        <authorList>
            <person name="Tanaka T."/>
            <person name="Maeda Y."/>
            <person name="Veluchamy A."/>
            <person name="Tanaka M."/>
            <person name="Abida H."/>
            <person name="Marechal E."/>
            <person name="Bowler C."/>
            <person name="Muto M."/>
            <person name="Sunaga Y."/>
            <person name="Tanaka M."/>
            <person name="Yoshino T."/>
            <person name="Taniguchi T."/>
            <person name="Fukuda Y."/>
            <person name="Nemoto M."/>
            <person name="Matsumoto M."/>
            <person name="Wong P.S."/>
            <person name="Aburatani S."/>
            <person name="Fujibuchi W."/>
        </authorList>
    </citation>
    <scope>NUCLEOTIDE SEQUENCE [LARGE SCALE GENOMIC DNA]</scope>
    <source>
        <strain evidence="2 3">JPCC DA0580</strain>
    </source>
</reference>
<gene>
    <name evidence="2" type="ORF">FisN_7Hh398</name>
</gene>